<feature type="binding site" evidence="7">
    <location>
        <position position="87"/>
    </location>
    <ligand>
        <name>substrate</name>
    </ligand>
</feature>
<dbReference type="HAMAP" id="MF_00169">
    <property type="entry name" value="AroQ"/>
    <property type="match status" value="1"/>
</dbReference>
<comment type="pathway">
    <text evidence="2 7">Metabolic intermediate biosynthesis; chorismate biosynthesis; chorismate from D-erythrose 4-phosphate and phosphoenolpyruvate: step 3/7.</text>
</comment>
<evidence type="ECO:0000256" key="6">
    <source>
        <dbReference type="ARBA" id="ARBA00023239"/>
    </source>
</evidence>
<dbReference type="SUPFAM" id="SSF52304">
    <property type="entry name" value="Type II 3-dehydroquinate dehydratase"/>
    <property type="match status" value="1"/>
</dbReference>
<proteinExistence type="inferred from homology"/>
<comment type="similarity">
    <text evidence="3 7">Belongs to the type-II 3-dehydroquinase family.</text>
</comment>
<dbReference type="NCBIfam" id="NF003805">
    <property type="entry name" value="PRK05395.1-2"/>
    <property type="match status" value="1"/>
</dbReference>
<dbReference type="Gene3D" id="3.40.50.9100">
    <property type="entry name" value="Dehydroquinase, class II"/>
    <property type="match status" value="1"/>
</dbReference>
<organism evidence="8 9">
    <name type="scientific">Virgibacillus alimentarius</name>
    <dbReference type="NCBI Taxonomy" id="698769"/>
    <lineage>
        <taxon>Bacteria</taxon>
        <taxon>Bacillati</taxon>
        <taxon>Bacillota</taxon>
        <taxon>Bacilli</taxon>
        <taxon>Bacillales</taxon>
        <taxon>Bacillaceae</taxon>
        <taxon>Virgibacillus</taxon>
    </lineage>
</organism>
<sequence>MKKLLLLNGPNINVLGMREKDVYGEFSLKDIENELKELLNDYYYELDCFQSNHEGDLIDCLHKANGKYEGIIFNPAAYTHTSIALHDAIKAIKTPVIEVHISNIYNREEFRRTSMLAPACIGQISGMGINSYRLAALAFIHDTK</sequence>
<dbReference type="PROSITE" id="PS01029">
    <property type="entry name" value="DEHYDROQUINASE_II"/>
    <property type="match status" value="1"/>
</dbReference>
<feature type="active site" description="Proton acceptor" evidence="7">
    <location>
        <position position="23"/>
    </location>
</feature>
<evidence type="ECO:0000256" key="1">
    <source>
        <dbReference type="ARBA" id="ARBA00001864"/>
    </source>
</evidence>
<evidence type="ECO:0000256" key="4">
    <source>
        <dbReference type="ARBA" id="ARBA00011193"/>
    </source>
</evidence>
<dbReference type="PANTHER" id="PTHR21272:SF3">
    <property type="entry name" value="CATABOLIC 3-DEHYDROQUINASE"/>
    <property type="match status" value="1"/>
</dbReference>
<dbReference type="NCBIfam" id="NF003806">
    <property type="entry name" value="PRK05395.1-3"/>
    <property type="match status" value="1"/>
</dbReference>
<keyword evidence="9" id="KW-1185">Reference proteome</keyword>
<comment type="catalytic activity">
    <reaction evidence="1 7">
        <text>3-dehydroquinate = 3-dehydroshikimate + H2O</text>
        <dbReference type="Rhea" id="RHEA:21096"/>
        <dbReference type="ChEBI" id="CHEBI:15377"/>
        <dbReference type="ChEBI" id="CHEBI:16630"/>
        <dbReference type="ChEBI" id="CHEBI:32364"/>
        <dbReference type="EC" id="4.2.1.10"/>
    </reaction>
</comment>
<comment type="caution">
    <text evidence="8">The sequence shown here is derived from an EMBL/GenBank/DDBJ whole genome shotgun (WGS) entry which is preliminary data.</text>
</comment>
<keyword evidence="7" id="KW-0028">Amino-acid biosynthesis</keyword>
<dbReference type="Proteomes" id="UP001519294">
    <property type="component" value="Unassembled WGS sequence"/>
</dbReference>
<dbReference type="PANTHER" id="PTHR21272">
    <property type="entry name" value="CATABOLIC 3-DEHYDROQUINASE"/>
    <property type="match status" value="1"/>
</dbReference>
<feature type="binding site" evidence="7">
    <location>
        <position position="111"/>
    </location>
    <ligand>
        <name>substrate</name>
    </ligand>
</feature>
<evidence type="ECO:0000313" key="8">
    <source>
        <dbReference type="EMBL" id="MBP2256485.1"/>
    </source>
</evidence>
<comment type="subunit">
    <text evidence="4 7">Homododecamer.</text>
</comment>
<evidence type="ECO:0000256" key="2">
    <source>
        <dbReference type="ARBA" id="ARBA00004902"/>
    </source>
</evidence>
<dbReference type="GO" id="GO:0003855">
    <property type="term" value="F:3-dehydroquinate dehydratase activity"/>
    <property type="evidence" value="ECO:0007669"/>
    <property type="project" value="UniProtKB-EC"/>
</dbReference>
<keyword evidence="7" id="KW-0057">Aromatic amino acid biosynthesis</keyword>
<feature type="site" description="Transition state stabilizer" evidence="7">
    <location>
        <position position="18"/>
    </location>
</feature>
<gene>
    <name evidence="7" type="primary">aroQ</name>
    <name evidence="8" type="ORF">J2Z81_000418</name>
</gene>
<dbReference type="InterPro" id="IPR036441">
    <property type="entry name" value="DHquinase_II_sf"/>
</dbReference>
<evidence type="ECO:0000256" key="5">
    <source>
        <dbReference type="ARBA" id="ARBA00012060"/>
    </source>
</evidence>
<name>A0ABS4S4R2_9BACI</name>
<dbReference type="CDD" id="cd00466">
    <property type="entry name" value="DHQase_II"/>
    <property type="match status" value="1"/>
</dbReference>
<protein>
    <recommendedName>
        <fullName evidence="5 7">3-dehydroquinate dehydratase</fullName>
        <shortName evidence="7">3-dehydroquinase</shortName>
        <ecNumber evidence="5 7">4.2.1.10</ecNumber>
    </recommendedName>
    <alternativeName>
        <fullName evidence="7">Type II DHQase</fullName>
    </alternativeName>
</protein>
<reference evidence="8 9" key="1">
    <citation type="submission" date="2021-03" db="EMBL/GenBank/DDBJ databases">
        <title>Genomic Encyclopedia of Type Strains, Phase IV (KMG-IV): sequencing the most valuable type-strain genomes for metagenomic binning, comparative biology and taxonomic classification.</title>
        <authorList>
            <person name="Goeker M."/>
        </authorList>
    </citation>
    <scope>NUCLEOTIDE SEQUENCE [LARGE SCALE GENOMIC DNA]</scope>
    <source>
        <strain evidence="8 9">DSM 25790</strain>
    </source>
</reference>
<dbReference type="RefSeq" id="WP_226370615.1">
    <property type="nucleotide sequence ID" value="NZ_JAGIKX010000002.1"/>
</dbReference>
<feature type="binding site" evidence="7">
    <location>
        <position position="74"/>
    </location>
    <ligand>
        <name>substrate</name>
    </ligand>
</feature>
<dbReference type="InterPro" id="IPR001874">
    <property type="entry name" value="DHquinase_II"/>
</dbReference>
<feature type="active site" description="Proton donor" evidence="7">
    <location>
        <position position="100"/>
    </location>
</feature>
<evidence type="ECO:0000313" key="9">
    <source>
        <dbReference type="Proteomes" id="UP001519294"/>
    </source>
</evidence>
<evidence type="ECO:0000256" key="7">
    <source>
        <dbReference type="HAMAP-Rule" id="MF_00169"/>
    </source>
</evidence>
<comment type="function">
    <text evidence="7">Catalyzes a trans-dehydration via an enolate intermediate.</text>
</comment>
<feature type="binding site" evidence="7">
    <location>
        <begin position="101"/>
        <end position="102"/>
    </location>
    <ligand>
        <name>substrate</name>
    </ligand>
</feature>
<dbReference type="EC" id="4.2.1.10" evidence="5 7"/>
<dbReference type="NCBIfam" id="TIGR01088">
    <property type="entry name" value="aroQ"/>
    <property type="match status" value="1"/>
</dbReference>
<evidence type="ECO:0000256" key="3">
    <source>
        <dbReference type="ARBA" id="ARBA00011037"/>
    </source>
</evidence>
<feature type="binding site" evidence="7">
    <location>
        <position position="80"/>
    </location>
    <ligand>
        <name>substrate</name>
    </ligand>
</feature>
<dbReference type="NCBIfam" id="NF003807">
    <property type="entry name" value="PRK05395.1-4"/>
    <property type="match status" value="1"/>
</dbReference>
<keyword evidence="6 7" id="KW-0456">Lyase</keyword>
<accession>A0ABS4S4R2</accession>
<dbReference type="PIRSF" id="PIRSF001399">
    <property type="entry name" value="DHquinase_II"/>
    <property type="match status" value="1"/>
</dbReference>
<dbReference type="InterPro" id="IPR018509">
    <property type="entry name" value="DHquinase_II_CS"/>
</dbReference>
<dbReference type="EMBL" id="JAGIKX010000002">
    <property type="protein sequence ID" value="MBP2256485.1"/>
    <property type="molecule type" value="Genomic_DNA"/>
</dbReference>
<dbReference type="Pfam" id="PF01220">
    <property type="entry name" value="DHquinase_II"/>
    <property type="match status" value="1"/>
</dbReference>